<protein>
    <submittedName>
        <fullName evidence="1">Uncharacterized protein</fullName>
    </submittedName>
</protein>
<evidence type="ECO:0000313" key="1">
    <source>
        <dbReference type="EMBL" id="RFS20012.1"/>
    </source>
</evidence>
<dbReference type="AlphaFoldDB" id="A0A3E1Y5L9"/>
<gene>
    <name evidence="1" type="ORF">DVR12_20010</name>
</gene>
<sequence>MKKYSVIFCVFLFWGCTTSKKTKCTDLPAIQPKSYTQLCTMIDSIIIPRYQVGYIEFPFTLREDSNFRAIQDNPCSYKLSLIAMLNDDNLDRIHKMVVLYSLQHLCIDDYIPVLTAVYTLYKNKKVDEEFMFTAIVQHLSIEVIKNYNNVHVQKVLNNVLPLLKEKAKQDNIKEILSGSIWKNLKTYYRESGVPMPWTCD</sequence>
<reference evidence="1 2" key="1">
    <citation type="submission" date="2018-07" db="EMBL/GenBank/DDBJ databases">
        <title>Chitinophaga K2CV101002-2 sp. nov., isolated from a monsoon evergreen broad-leaved forest soil.</title>
        <authorList>
            <person name="Lv Y."/>
        </authorList>
    </citation>
    <scope>NUCLEOTIDE SEQUENCE [LARGE SCALE GENOMIC DNA]</scope>
    <source>
        <strain evidence="1 2">GDMCC 1.1288</strain>
    </source>
</reference>
<dbReference type="EMBL" id="QPMM01000011">
    <property type="protein sequence ID" value="RFS20012.1"/>
    <property type="molecule type" value="Genomic_DNA"/>
</dbReference>
<comment type="caution">
    <text evidence="1">The sequence shown here is derived from an EMBL/GenBank/DDBJ whole genome shotgun (WGS) entry which is preliminary data.</text>
</comment>
<accession>A0A3E1Y5L9</accession>
<keyword evidence="2" id="KW-1185">Reference proteome</keyword>
<name>A0A3E1Y5L9_9BACT</name>
<proteinExistence type="predicted"/>
<evidence type="ECO:0000313" key="2">
    <source>
        <dbReference type="Proteomes" id="UP000260644"/>
    </source>
</evidence>
<dbReference type="Proteomes" id="UP000260644">
    <property type="component" value="Unassembled WGS sequence"/>
</dbReference>
<organism evidence="1 2">
    <name type="scientific">Chitinophaga silvatica</name>
    <dbReference type="NCBI Taxonomy" id="2282649"/>
    <lineage>
        <taxon>Bacteria</taxon>
        <taxon>Pseudomonadati</taxon>
        <taxon>Bacteroidota</taxon>
        <taxon>Chitinophagia</taxon>
        <taxon>Chitinophagales</taxon>
        <taxon>Chitinophagaceae</taxon>
        <taxon>Chitinophaga</taxon>
    </lineage>
</organism>